<dbReference type="AlphaFoldDB" id="A0A9E8HLZ9"/>
<evidence type="ECO:0000313" key="1">
    <source>
        <dbReference type="EMBL" id="UZW75316.1"/>
    </source>
</evidence>
<dbReference type="KEGG" id="asem:NNL22_01530"/>
<dbReference type="EMBL" id="CP101527">
    <property type="protein sequence ID" value="UZW75316.1"/>
    <property type="molecule type" value="Genomic_DNA"/>
</dbReference>
<gene>
    <name evidence="1" type="ORF">NNL22_01530</name>
</gene>
<accession>A0A9E8HLZ9</accession>
<reference evidence="1" key="1">
    <citation type="submission" date="2022-07" db="EMBL/GenBank/DDBJ databases">
        <title>Alkalimarinus sp. nov., isolated from gut of a Alitta virens.</title>
        <authorList>
            <person name="Yang A.I."/>
            <person name="Shin N.-R."/>
        </authorList>
    </citation>
    <scope>NUCLEOTIDE SEQUENCE</scope>
    <source>
        <strain evidence="1">FA028</strain>
    </source>
</reference>
<dbReference type="Proteomes" id="UP001164472">
    <property type="component" value="Chromosome"/>
</dbReference>
<organism evidence="1 2">
    <name type="scientific">Alkalimarinus sediminis</name>
    <dbReference type="NCBI Taxonomy" id="1632866"/>
    <lineage>
        <taxon>Bacteria</taxon>
        <taxon>Pseudomonadati</taxon>
        <taxon>Pseudomonadota</taxon>
        <taxon>Gammaproteobacteria</taxon>
        <taxon>Alteromonadales</taxon>
        <taxon>Alteromonadaceae</taxon>
        <taxon>Alkalimarinus</taxon>
    </lineage>
</organism>
<protein>
    <submittedName>
        <fullName evidence="1">Uncharacterized protein</fullName>
    </submittedName>
</protein>
<proteinExistence type="predicted"/>
<keyword evidence="2" id="KW-1185">Reference proteome</keyword>
<evidence type="ECO:0000313" key="2">
    <source>
        <dbReference type="Proteomes" id="UP001164472"/>
    </source>
</evidence>
<sequence length="100" mass="11713">MDLINTFPATLIDRSFHNDTCPSFYFQANNQFYILWLDHTDQSQREDPESKRYTLSIAVNEGDGRHLEIYTDTSKPDLLHTDDIQEVKRFVESELLDSAK</sequence>
<dbReference type="RefSeq" id="WP_251810813.1">
    <property type="nucleotide sequence ID" value="NZ_CP101527.1"/>
</dbReference>
<name>A0A9E8HLZ9_9ALTE</name>